<organism evidence="9 10">
    <name type="scientific">Hylemonella gracilis str. Niagara R</name>
    <dbReference type="NCBI Taxonomy" id="1458275"/>
    <lineage>
        <taxon>Bacteria</taxon>
        <taxon>Pseudomonadati</taxon>
        <taxon>Pseudomonadota</taxon>
        <taxon>Betaproteobacteria</taxon>
        <taxon>Burkholderiales</taxon>
        <taxon>Comamonadaceae</taxon>
        <taxon>Hylemonella</taxon>
    </lineage>
</organism>
<name>A0A016XLW9_9BURK</name>
<dbReference type="Gene3D" id="1.10.287.470">
    <property type="entry name" value="Helix hairpin bin"/>
    <property type="match status" value="1"/>
</dbReference>
<sequence>MHTPSNTRRAYLLSATALATALLISGCSPSQGSERQGQGGARAPVVEVLAVQAQNVMLTSELAGRTAPYLIAEVRPQVSGIIQARNFSEGGEVQAGQALYQIEAARYESALDSAKANLAKAEANLTSTSLRAARYEELADIEAVSKQSRDDARAALKQAQAEVLSARAQVRAAEIDLAYTRVNAPISGRIGRSSVTPGALVTANQSSTLVTVQQLDPIYVDLTQSSTELMRLQKDVAEGRVKAQGQGNVKLLLEDGSTYAHAGKLQFSEVSVDPSTGTVTLRAVFPNPKRELLPGMYVRAVVEKGVSQQSIVVPQKAVSRDAKGNASVMTVGADGTVQARPVAIGQSLGNNWLVTSGLQGGENVIVEGLQVVQPGMTVQATAWRAEGVQQTAQAMQATH</sequence>
<dbReference type="NCBIfam" id="TIGR01730">
    <property type="entry name" value="RND_mfp"/>
    <property type="match status" value="1"/>
</dbReference>
<evidence type="ECO:0000313" key="10">
    <source>
        <dbReference type="Proteomes" id="UP000023268"/>
    </source>
</evidence>
<evidence type="ECO:0000256" key="3">
    <source>
        <dbReference type="SAM" id="Coils"/>
    </source>
</evidence>
<keyword evidence="4" id="KW-0732">Signal</keyword>
<dbReference type="GO" id="GO:0046677">
    <property type="term" value="P:response to antibiotic"/>
    <property type="evidence" value="ECO:0007669"/>
    <property type="project" value="TreeGrafter"/>
</dbReference>
<feature type="domain" description="Multidrug resistance protein MdtA-like C-terminal permuted SH3" evidence="8">
    <location>
        <begin position="310"/>
        <end position="370"/>
    </location>
</feature>
<feature type="domain" description="Multidrug resistance protein MdtA-like barrel-sandwich hybrid" evidence="6">
    <location>
        <begin position="71"/>
        <end position="213"/>
    </location>
</feature>
<dbReference type="EMBL" id="JEMG01000001">
    <property type="protein sequence ID" value="EYC52208.1"/>
    <property type="molecule type" value="Genomic_DNA"/>
</dbReference>
<dbReference type="SUPFAM" id="SSF111369">
    <property type="entry name" value="HlyD-like secretion proteins"/>
    <property type="match status" value="1"/>
</dbReference>
<reference evidence="9 10" key="1">
    <citation type="submission" date="2014-02" db="EMBL/GenBank/DDBJ databases">
        <title>Draft Genome of Hylemonella gracilis isolated from the Niagara River.</title>
        <authorList>
            <person name="Pawlowski D.R."/>
            <person name="Koudelka G.B."/>
        </authorList>
    </citation>
    <scope>NUCLEOTIDE SEQUENCE [LARGE SCALE GENOMIC DNA]</scope>
    <source>
        <strain evidence="9 10">Niagara R</strain>
    </source>
</reference>
<proteinExistence type="inferred from homology"/>
<dbReference type="InterPro" id="IPR058626">
    <property type="entry name" value="MdtA-like_b-barrel"/>
</dbReference>
<dbReference type="PANTHER" id="PTHR30158:SF3">
    <property type="entry name" value="MULTIDRUG EFFLUX PUMP SUBUNIT ACRA-RELATED"/>
    <property type="match status" value="1"/>
</dbReference>
<feature type="signal peptide" evidence="4">
    <location>
        <begin position="1"/>
        <end position="32"/>
    </location>
</feature>
<dbReference type="Pfam" id="PF25917">
    <property type="entry name" value="BSH_RND"/>
    <property type="match status" value="1"/>
</dbReference>
<dbReference type="PANTHER" id="PTHR30158">
    <property type="entry name" value="ACRA/E-RELATED COMPONENT OF DRUG EFFLUX TRANSPORTER"/>
    <property type="match status" value="1"/>
</dbReference>
<feature type="domain" description="Multidrug resistance protein MdtA-like alpha-helical hairpin" evidence="5">
    <location>
        <begin position="111"/>
        <end position="180"/>
    </location>
</feature>
<dbReference type="GO" id="GO:0022857">
    <property type="term" value="F:transmembrane transporter activity"/>
    <property type="evidence" value="ECO:0007669"/>
    <property type="project" value="InterPro"/>
</dbReference>
<dbReference type="Gene3D" id="2.40.420.20">
    <property type="match status" value="1"/>
</dbReference>
<dbReference type="Gene3D" id="2.40.30.170">
    <property type="match status" value="1"/>
</dbReference>
<dbReference type="InterPro" id="IPR058627">
    <property type="entry name" value="MdtA-like_C"/>
</dbReference>
<keyword evidence="3" id="KW-0175">Coiled coil</keyword>
<evidence type="ECO:0000256" key="2">
    <source>
        <dbReference type="ARBA" id="ARBA00009477"/>
    </source>
</evidence>
<evidence type="ECO:0000259" key="5">
    <source>
        <dbReference type="Pfam" id="PF25876"/>
    </source>
</evidence>
<accession>A0A016XLW9</accession>
<dbReference type="FunFam" id="2.40.420.20:FF:000001">
    <property type="entry name" value="Efflux RND transporter periplasmic adaptor subunit"/>
    <property type="match status" value="1"/>
</dbReference>
<dbReference type="InterPro" id="IPR058625">
    <property type="entry name" value="MdtA-like_BSH"/>
</dbReference>
<gene>
    <name evidence="9" type="ORF">AZ34_14885</name>
</gene>
<dbReference type="InterPro" id="IPR006143">
    <property type="entry name" value="RND_pump_MFP"/>
</dbReference>
<evidence type="ECO:0000259" key="7">
    <source>
        <dbReference type="Pfam" id="PF25944"/>
    </source>
</evidence>
<comment type="similarity">
    <text evidence="2">Belongs to the membrane fusion protein (MFP) (TC 8.A.1) family.</text>
</comment>
<evidence type="ECO:0000256" key="4">
    <source>
        <dbReference type="SAM" id="SignalP"/>
    </source>
</evidence>
<dbReference type="Gene3D" id="2.40.50.100">
    <property type="match status" value="1"/>
</dbReference>
<dbReference type="GO" id="GO:0005886">
    <property type="term" value="C:plasma membrane"/>
    <property type="evidence" value="ECO:0007669"/>
    <property type="project" value="UniProtKB-SubCell"/>
</dbReference>
<dbReference type="STRING" id="1458275.AZ34_14885"/>
<evidence type="ECO:0000259" key="8">
    <source>
        <dbReference type="Pfam" id="PF25967"/>
    </source>
</evidence>
<evidence type="ECO:0000313" key="9">
    <source>
        <dbReference type="EMBL" id="EYC52208.1"/>
    </source>
</evidence>
<evidence type="ECO:0000256" key="1">
    <source>
        <dbReference type="ARBA" id="ARBA00004196"/>
    </source>
</evidence>
<dbReference type="Pfam" id="PF25876">
    <property type="entry name" value="HH_MFP_RND"/>
    <property type="match status" value="1"/>
</dbReference>
<feature type="domain" description="Multidrug resistance protein MdtA-like beta-barrel" evidence="7">
    <location>
        <begin position="217"/>
        <end position="305"/>
    </location>
</feature>
<dbReference type="Pfam" id="PF25967">
    <property type="entry name" value="RND-MFP_C"/>
    <property type="match status" value="1"/>
</dbReference>
<dbReference type="Proteomes" id="UP000023268">
    <property type="component" value="Unassembled WGS sequence"/>
</dbReference>
<protein>
    <submittedName>
        <fullName evidence="9">Hemolysin D</fullName>
    </submittedName>
</protein>
<dbReference type="InterPro" id="IPR058624">
    <property type="entry name" value="MdtA-like_HH"/>
</dbReference>
<comment type="subcellular location">
    <subcellularLocation>
        <location evidence="1">Cell envelope</location>
    </subcellularLocation>
</comment>
<feature type="coiled-coil region" evidence="3">
    <location>
        <begin position="104"/>
        <end position="176"/>
    </location>
</feature>
<comment type="caution">
    <text evidence="9">The sequence shown here is derived from an EMBL/GenBank/DDBJ whole genome shotgun (WGS) entry which is preliminary data.</text>
</comment>
<dbReference type="OrthoDB" id="9783047at2"/>
<dbReference type="Pfam" id="PF25944">
    <property type="entry name" value="Beta-barrel_RND"/>
    <property type="match status" value="1"/>
</dbReference>
<feature type="chain" id="PRO_5001492204" evidence="4">
    <location>
        <begin position="33"/>
        <end position="399"/>
    </location>
</feature>
<dbReference type="AlphaFoldDB" id="A0A016XLW9"/>
<dbReference type="RefSeq" id="WP_035609362.1">
    <property type="nucleotide sequence ID" value="NZ_JEMG01000001.1"/>
</dbReference>
<dbReference type="eggNOG" id="COG0845">
    <property type="taxonomic scope" value="Bacteria"/>
</dbReference>
<evidence type="ECO:0000259" key="6">
    <source>
        <dbReference type="Pfam" id="PF25917"/>
    </source>
</evidence>